<accession>A0A2G4F489</accession>
<proteinExistence type="predicted"/>
<evidence type="ECO:0000313" key="4">
    <source>
        <dbReference type="Proteomes" id="UP000226442"/>
    </source>
</evidence>
<dbReference type="EMBL" id="NXIB02000017">
    <property type="protein sequence ID" value="PHX56555.1"/>
    <property type="molecule type" value="Genomic_DNA"/>
</dbReference>
<keyword evidence="2" id="KW-0812">Transmembrane</keyword>
<feature type="transmembrane region" description="Helical" evidence="2">
    <location>
        <begin position="72"/>
        <end position="93"/>
    </location>
</feature>
<feature type="transmembrane region" description="Helical" evidence="2">
    <location>
        <begin position="13"/>
        <end position="35"/>
    </location>
</feature>
<comment type="caution">
    <text evidence="3">The sequence shown here is derived from an EMBL/GenBank/DDBJ whole genome shotgun (WGS) entry which is preliminary data.</text>
</comment>
<evidence type="ECO:0000256" key="2">
    <source>
        <dbReference type="SAM" id="Phobius"/>
    </source>
</evidence>
<organism evidence="3 4">
    <name type="scientific">Tychonema bourrellyi FEM_GT703</name>
    <dbReference type="NCBI Taxonomy" id="2040638"/>
    <lineage>
        <taxon>Bacteria</taxon>
        <taxon>Bacillati</taxon>
        <taxon>Cyanobacteriota</taxon>
        <taxon>Cyanophyceae</taxon>
        <taxon>Oscillatoriophycideae</taxon>
        <taxon>Oscillatoriales</taxon>
        <taxon>Microcoleaceae</taxon>
        <taxon>Tychonema</taxon>
    </lineage>
</organism>
<dbReference type="Proteomes" id="UP000226442">
    <property type="component" value="Unassembled WGS sequence"/>
</dbReference>
<feature type="transmembrane region" description="Helical" evidence="2">
    <location>
        <begin position="147"/>
        <end position="166"/>
    </location>
</feature>
<dbReference type="RefSeq" id="WP_096830992.1">
    <property type="nucleotide sequence ID" value="NZ_NXIB02000017.1"/>
</dbReference>
<keyword evidence="2" id="KW-1133">Transmembrane helix</keyword>
<reference evidence="3" key="1">
    <citation type="submission" date="2017-10" db="EMBL/GenBank/DDBJ databases">
        <title>Draft genome sequence of the planktic cyanobacteria Tychonema bourrellyi isolated from alpine lentic freshwater.</title>
        <authorList>
            <person name="Tett A."/>
            <person name="Armanini F."/>
            <person name="Asnicar F."/>
            <person name="Boscaini A."/>
            <person name="Pasolli E."/>
            <person name="Zolfo M."/>
            <person name="Donati C."/>
            <person name="Salmaso N."/>
            <person name="Segata N."/>
        </authorList>
    </citation>
    <scope>NUCLEOTIDE SEQUENCE</scope>
    <source>
        <strain evidence="3">FEM_GT703</strain>
    </source>
</reference>
<feature type="region of interest" description="Disordered" evidence="1">
    <location>
        <begin position="263"/>
        <end position="297"/>
    </location>
</feature>
<name>A0A2G4F489_9CYAN</name>
<evidence type="ECO:0000256" key="1">
    <source>
        <dbReference type="SAM" id="MobiDB-lite"/>
    </source>
</evidence>
<protein>
    <submittedName>
        <fullName evidence="3">Uncharacterized protein</fullName>
    </submittedName>
</protein>
<dbReference type="OrthoDB" id="573555at2"/>
<dbReference type="AlphaFoldDB" id="A0A2G4F489"/>
<evidence type="ECO:0000313" key="3">
    <source>
        <dbReference type="EMBL" id="PHX56555.1"/>
    </source>
</evidence>
<sequence>MTASPQPTPESNILGNFASVIGLFGAALFFTGWIYRWSYFSCFQLNVITLDLPVESFFLVPLQVFLGDGWTIVKSAIAFLLTSLAIYHTLWLVNSINKTIATKIYRINRLWRLSARTRGLSLLHRFLKSWQRFNINRYNSIKLLRSLVDEIIIVGWVLLVLFWSAYHQGIADARRDAGENSSLPAVVLIGKEDNIALGRKLNDAFDDKLTLEKYKFIGDKGLFDDWLNKADTDTSNPKEPRVWRLLLERGNWIYLFPALTKEEQKDPKARPPVMAIQQSQSGDQLLIISPAPSQPSK</sequence>
<gene>
    <name evidence="3" type="ORF">CP500_004720</name>
</gene>
<keyword evidence="4" id="KW-1185">Reference proteome</keyword>
<keyword evidence="2" id="KW-0472">Membrane</keyword>